<name>A0A914S7F7_PAREQ</name>
<keyword evidence="1" id="KW-1185">Reference proteome</keyword>
<organism evidence="1 2">
    <name type="scientific">Parascaris equorum</name>
    <name type="common">Equine roundworm</name>
    <dbReference type="NCBI Taxonomy" id="6256"/>
    <lineage>
        <taxon>Eukaryota</taxon>
        <taxon>Metazoa</taxon>
        <taxon>Ecdysozoa</taxon>
        <taxon>Nematoda</taxon>
        <taxon>Chromadorea</taxon>
        <taxon>Rhabditida</taxon>
        <taxon>Spirurina</taxon>
        <taxon>Ascaridomorpha</taxon>
        <taxon>Ascaridoidea</taxon>
        <taxon>Ascarididae</taxon>
        <taxon>Parascaris</taxon>
    </lineage>
</organism>
<evidence type="ECO:0000313" key="2">
    <source>
        <dbReference type="WBParaSite" id="PEQ_0001312401-mRNA-1"/>
    </source>
</evidence>
<evidence type="ECO:0000313" key="1">
    <source>
        <dbReference type="Proteomes" id="UP000887564"/>
    </source>
</evidence>
<protein>
    <submittedName>
        <fullName evidence="2">Uncharacterized protein</fullName>
    </submittedName>
</protein>
<dbReference type="WBParaSite" id="PEQ_0001312401-mRNA-1">
    <property type="protein sequence ID" value="PEQ_0001312401-mRNA-1"/>
    <property type="gene ID" value="PEQ_0001312401"/>
</dbReference>
<reference evidence="2" key="1">
    <citation type="submission" date="2022-11" db="UniProtKB">
        <authorList>
            <consortium name="WormBaseParasite"/>
        </authorList>
    </citation>
    <scope>IDENTIFICATION</scope>
</reference>
<dbReference type="Proteomes" id="UP000887564">
    <property type="component" value="Unplaced"/>
</dbReference>
<proteinExistence type="predicted"/>
<accession>A0A914S7F7</accession>
<dbReference type="AlphaFoldDB" id="A0A914S7F7"/>
<sequence length="34" mass="3919">MKNDSCVLHISKKARLFIFVKTEHEDSFALIAIL</sequence>